<name>A0A455TPN7_PALPL</name>
<protein>
    <submittedName>
        <fullName evidence="1">Conserved hypothetical plastid protein</fullName>
    </submittedName>
</protein>
<dbReference type="PIRSF" id="PIRSF036962">
    <property type="entry name" value="UCP036962_SignTr_Ycf55"/>
    <property type="match status" value="1"/>
</dbReference>
<accession>A0A455TPN7</accession>
<keyword evidence="1" id="KW-0150">Chloroplast</keyword>
<geneLocation type="chloroplast" evidence="1"/>
<dbReference type="InterPro" id="IPR022552">
    <property type="entry name" value="UPF_Ycf55"/>
</dbReference>
<dbReference type="InterPro" id="IPR017077">
    <property type="entry name" value="Uncharacterised_Ycf55_algae"/>
</dbReference>
<reference evidence="1" key="1">
    <citation type="journal article" date="2019" name="Mar. Drugs">
        <title>In Silico Analysis of Relationship between Proteins from Plastid Genome of Red Alga Palmaria sp. (Japan) and Angiotensin I Converting Enzyme Inhibitory Peptides.</title>
        <authorList>
            <person name="Kumagai Y."/>
            <person name="Miyabe Y."/>
            <person name="Takeda T."/>
            <person name="Adachi K."/>
            <person name="Yasui H."/>
            <person name="Kishimura H."/>
        </authorList>
    </citation>
    <scope>NUCLEOTIDE SEQUENCE</scope>
</reference>
<dbReference type="Pfam" id="PF12452">
    <property type="entry name" value="DUF3685"/>
    <property type="match status" value="1"/>
</dbReference>
<organism evidence="1">
    <name type="scientific">Palmaria palmata</name>
    <name type="common">Dulse</name>
    <name type="synonym">Rhodymenia palmata</name>
    <dbReference type="NCBI Taxonomy" id="2822"/>
    <lineage>
        <taxon>Eukaryota</taxon>
        <taxon>Rhodophyta</taxon>
        <taxon>Florideophyceae</taxon>
        <taxon>Nemaliophycidae</taxon>
        <taxon>Palmariales</taxon>
        <taxon>Palmariaceae</taxon>
        <taxon>Palmaria</taxon>
    </lineage>
</organism>
<dbReference type="EMBL" id="AB807662">
    <property type="protein sequence ID" value="BBI37157.1"/>
    <property type="molecule type" value="Genomic_DNA"/>
</dbReference>
<keyword evidence="1" id="KW-0934">Plastid</keyword>
<evidence type="ECO:0000313" key="1">
    <source>
        <dbReference type="EMBL" id="BBI37157.1"/>
    </source>
</evidence>
<gene>
    <name evidence="1" type="primary">ycf55</name>
</gene>
<proteinExistence type="predicted"/>
<sequence>MDSSKITYWPVFRGIELNTQVSKLFEKLYFKFNSNLSNKTPSILSIDIANVQIKKEIFKIILLELEILVLDITELEVTMDDLLRLNKKILIDLTNKSIIAAQSLLSHPNSGTISNSLNSTLSYKSLLLEHRLLLQNLILLLVFGSSNIAPEYNSFLKNQVPLKQVEVLIDNFVIQLADIVFFNLINSCQSLSQLFDFLKDNNICSENYISTRSIATFRNNLLWSQLLSYYIRQPQTVYNNRYQVWLFSTNGISCQYVYTSREISFRDLSRLQLVIIIFLEVQDFLLPKIQSFIIFIGKLCTYIFRNTVRFFIKTLLKSFAGVTKSKI</sequence>
<dbReference type="AlphaFoldDB" id="A0A455TPN7"/>